<feature type="domain" description="C2H2-type" evidence="11">
    <location>
        <begin position="157"/>
        <end position="189"/>
    </location>
</feature>
<dbReference type="GO" id="GO:0005634">
    <property type="term" value="C:nucleus"/>
    <property type="evidence" value="ECO:0007669"/>
    <property type="project" value="UniProtKB-SubCell"/>
</dbReference>
<feature type="domain" description="C2H2-type" evidence="11">
    <location>
        <begin position="343"/>
        <end position="372"/>
    </location>
</feature>
<evidence type="ECO:0000256" key="6">
    <source>
        <dbReference type="ARBA" id="ARBA00023015"/>
    </source>
</evidence>
<evidence type="ECO:0000256" key="10">
    <source>
        <dbReference type="SAM" id="MobiDB-lite"/>
    </source>
</evidence>
<feature type="region of interest" description="Disordered" evidence="10">
    <location>
        <begin position="365"/>
        <end position="411"/>
    </location>
</feature>
<evidence type="ECO:0000256" key="4">
    <source>
        <dbReference type="ARBA" id="ARBA00022771"/>
    </source>
</evidence>
<dbReference type="FunFam" id="3.30.160.60:FF:001102">
    <property type="entry name" value="Transcription factor IIIA"/>
    <property type="match status" value="1"/>
</dbReference>
<evidence type="ECO:0000256" key="8">
    <source>
        <dbReference type="ARBA" id="ARBA00023242"/>
    </source>
</evidence>
<dbReference type="OrthoDB" id="427030at2759"/>
<dbReference type="PROSITE" id="PS00028">
    <property type="entry name" value="ZINC_FINGER_C2H2_1"/>
    <property type="match status" value="7"/>
</dbReference>
<name>A0A9P5JZQ2_9AGAM</name>
<keyword evidence="2" id="KW-0479">Metal-binding</keyword>
<dbReference type="PANTHER" id="PTHR46179:SF13">
    <property type="entry name" value="C2H2-TYPE DOMAIN-CONTAINING PROTEIN"/>
    <property type="match status" value="1"/>
</dbReference>
<dbReference type="Pfam" id="PF00096">
    <property type="entry name" value="zf-C2H2"/>
    <property type="match status" value="1"/>
</dbReference>
<evidence type="ECO:0000313" key="14">
    <source>
        <dbReference type="Proteomes" id="UP000759537"/>
    </source>
</evidence>
<dbReference type="InterPro" id="IPR013087">
    <property type="entry name" value="Znf_C2H2_type"/>
</dbReference>
<dbReference type="PROSITE" id="PS50157">
    <property type="entry name" value="ZINC_FINGER_C2H2_2"/>
    <property type="match status" value="7"/>
</dbReference>
<feature type="domain" description="C2H2-type" evidence="11">
    <location>
        <begin position="312"/>
        <end position="342"/>
    </location>
</feature>
<organism evidence="13 14">
    <name type="scientific">Russula ochroleuca</name>
    <dbReference type="NCBI Taxonomy" id="152965"/>
    <lineage>
        <taxon>Eukaryota</taxon>
        <taxon>Fungi</taxon>
        <taxon>Dikarya</taxon>
        <taxon>Basidiomycota</taxon>
        <taxon>Agaricomycotina</taxon>
        <taxon>Agaricomycetes</taxon>
        <taxon>Russulales</taxon>
        <taxon>Russulaceae</taxon>
        <taxon>Russula</taxon>
    </lineage>
</organism>
<evidence type="ECO:0000256" key="9">
    <source>
        <dbReference type="PROSITE-ProRule" id="PRU00042"/>
    </source>
</evidence>
<keyword evidence="5" id="KW-0862">Zinc</keyword>
<keyword evidence="3" id="KW-0677">Repeat</keyword>
<comment type="caution">
    <text evidence="13">The sequence shown here is derived from an EMBL/GenBank/DDBJ whole genome shotgun (WGS) entry which is preliminary data.</text>
</comment>
<keyword evidence="7" id="KW-0804">Transcription</keyword>
<dbReference type="InterPro" id="IPR051061">
    <property type="entry name" value="Zinc_finger_trans_reg"/>
</dbReference>
<feature type="domain" description="C2H2-type" evidence="11">
    <location>
        <begin position="126"/>
        <end position="156"/>
    </location>
</feature>
<dbReference type="FunFam" id="3.30.160.60:FF:000065">
    <property type="entry name" value="B-cell CLL/lymphoma 6, member B"/>
    <property type="match status" value="1"/>
</dbReference>
<keyword evidence="4 9" id="KW-0863">Zinc-finger</keyword>
<proteinExistence type="predicted"/>
<evidence type="ECO:0000259" key="11">
    <source>
        <dbReference type="PROSITE" id="PS50157"/>
    </source>
</evidence>
<evidence type="ECO:0000256" key="5">
    <source>
        <dbReference type="ARBA" id="ARBA00022833"/>
    </source>
</evidence>
<feature type="compositionally biased region" description="Basic and acidic residues" evidence="10">
    <location>
        <begin position="278"/>
        <end position="291"/>
    </location>
</feature>
<feature type="domain" description="C2H2-type" evidence="11">
    <location>
        <begin position="96"/>
        <end position="123"/>
    </location>
</feature>
<dbReference type="GO" id="GO:0008270">
    <property type="term" value="F:zinc ion binding"/>
    <property type="evidence" value="ECO:0007669"/>
    <property type="project" value="UniProtKB-KW"/>
</dbReference>
<feature type="domain" description="C2H2-type" evidence="11">
    <location>
        <begin position="190"/>
        <end position="219"/>
    </location>
</feature>
<keyword evidence="8" id="KW-0539">Nucleus</keyword>
<dbReference type="GO" id="GO:0006357">
    <property type="term" value="P:regulation of transcription by RNA polymerase II"/>
    <property type="evidence" value="ECO:0007669"/>
    <property type="project" value="TreeGrafter"/>
</dbReference>
<dbReference type="AlphaFoldDB" id="A0A9P5JZQ2"/>
<evidence type="ECO:0000256" key="3">
    <source>
        <dbReference type="ARBA" id="ARBA00022737"/>
    </source>
</evidence>
<feature type="domain" description="C2H2-type" evidence="11">
    <location>
        <begin position="66"/>
        <end position="95"/>
    </location>
</feature>
<dbReference type="EMBL" id="WHVB01000023">
    <property type="protein sequence ID" value="KAF8471391.1"/>
    <property type="molecule type" value="Genomic_DNA"/>
</dbReference>
<feature type="compositionally biased region" description="Basic and acidic residues" evidence="10">
    <location>
        <begin position="381"/>
        <end position="398"/>
    </location>
</feature>
<feature type="region of interest" description="Disordered" evidence="10">
    <location>
        <begin position="278"/>
        <end position="304"/>
    </location>
</feature>
<sequence length="498" mass="56254">MSVSPVLAATHVLDLRNVPSSFILHLSGASGASESEYEPVSKPVTDAPHQPVIVNGKLLLNSKRIYKCTFDGCEKSYTKPSRLEEHERSHSGDRPFVCTTCNKSYLRETHLQAHVRSHLPKSDRPFACGESDCDKRFWTAQHLKAHEESIHHGEKPFKCGHERCAAAFLKHHQLRAHMASEHAPSGTKPYQCDYGDCIKSFGTNQKLRAHLKVHEERRYACVNPVCRTGPESAFYPTWTALQDHIRTTHPPMCPREECSGKIFSSQKGLRAHLRLHEQRDTENAPSEHEHDSSEDDILPRKRRRGGEVGRDWKCEIEGCTKDFKSKKALTTHHAITHLGRRDFVCAFEGCGRAFGYKHILQRHQARGHGHDPAEAEEDEDCEHHADADGESSEAERPQPKKRKSRRAQSPNISIINEITGVAYEERTAKAPAPLRCPHPAMEGFPSTSSAENLNVWGNKVACEYVFGRAYDLRRHLRAVHGIDLDKEVVDGWARKIRG</sequence>
<dbReference type="PANTHER" id="PTHR46179">
    <property type="entry name" value="ZINC FINGER PROTEIN"/>
    <property type="match status" value="1"/>
</dbReference>
<evidence type="ECO:0000256" key="2">
    <source>
        <dbReference type="ARBA" id="ARBA00022723"/>
    </source>
</evidence>
<comment type="subcellular location">
    <subcellularLocation>
        <location evidence="1">Nucleus</location>
    </subcellularLocation>
</comment>
<evidence type="ECO:0000313" key="12">
    <source>
        <dbReference type="EMBL" id="KAF8462487.1"/>
    </source>
</evidence>
<keyword evidence="14" id="KW-1185">Reference proteome</keyword>
<reference evidence="13" key="1">
    <citation type="submission" date="2019-10" db="EMBL/GenBank/DDBJ databases">
        <authorList>
            <consortium name="DOE Joint Genome Institute"/>
            <person name="Kuo A."/>
            <person name="Miyauchi S."/>
            <person name="Kiss E."/>
            <person name="Drula E."/>
            <person name="Kohler A."/>
            <person name="Sanchez-Garcia M."/>
            <person name="Andreopoulos B."/>
            <person name="Barry K.W."/>
            <person name="Bonito G."/>
            <person name="Buee M."/>
            <person name="Carver A."/>
            <person name="Chen C."/>
            <person name="Cichocki N."/>
            <person name="Clum A."/>
            <person name="Culley D."/>
            <person name="Crous P.W."/>
            <person name="Fauchery L."/>
            <person name="Girlanda M."/>
            <person name="Hayes R."/>
            <person name="Keri Z."/>
            <person name="LaButti K."/>
            <person name="Lipzen A."/>
            <person name="Lombard V."/>
            <person name="Magnuson J."/>
            <person name="Maillard F."/>
            <person name="Morin E."/>
            <person name="Murat C."/>
            <person name="Nolan M."/>
            <person name="Ohm R."/>
            <person name="Pangilinan J."/>
            <person name="Pereira M."/>
            <person name="Perotto S."/>
            <person name="Peter M."/>
            <person name="Riley R."/>
            <person name="Sitrit Y."/>
            <person name="Stielow B."/>
            <person name="Szollosi G."/>
            <person name="Zifcakova L."/>
            <person name="Stursova M."/>
            <person name="Spatafora J.W."/>
            <person name="Tedersoo L."/>
            <person name="Vaario L.-M."/>
            <person name="Yamada A."/>
            <person name="Yan M."/>
            <person name="Wang P."/>
            <person name="Xu J."/>
            <person name="Bruns T."/>
            <person name="Baldrian P."/>
            <person name="Vilgalys R."/>
            <person name="Henrissat B."/>
            <person name="Grigoriev I.V."/>
            <person name="Hibbett D."/>
            <person name="Nagy L.G."/>
            <person name="Martin F.M."/>
        </authorList>
    </citation>
    <scope>NUCLEOTIDE SEQUENCE</scope>
    <source>
        <strain evidence="13">Prilba</strain>
    </source>
</reference>
<evidence type="ECO:0000313" key="13">
    <source>
        <dbReference type="EMBL" id="KAF8471391.1"/>
    </source>
</evidence>
<protein>
    <recommendedName>
        <fullName evidence="11">C2H2-type domain-containing protein</fullName>
    </recommendedName>
</protein>
<dbReference type="InterPro" id="IPR036236">
    <property type="entry name" value="Znf_C2H2_sf"/>
</dbReference>
<evidence type="ECO:0000256" key="1">
    <source>
        <dbReference type="ARBA" id="ARBA00004123"/>
    </source>
</evidence>
<dbReference type="EMBL" id="WHVB01000090">
    <property type="protein sequence ID" value="KAF8462487.1"/>
    <property type="molecule type" value="Genomic_DNA"/>
</dbReference>
<dbReference type="SUPFAM" id="SSF57667">
    <property type="entry name" value="beta-beta-alpha zinc fingers"/>
    <property type="match status" value="4"/>
</dbReference>
<reference evidence="13" key="2">
    <citation type="journal article" date="2020" name="Nat. Commun.">
        <title>Large-scale genome sequencing of mycorrhizal fungi provides insights into the early evolution of symbiotic traits.</title>
        <authorList>
            <person name="Miyauchi S."/>
            <person name="Kiss E."/>
            <person name="Kuo A."/>
            <person name="Drula E."/>
            <person name="Kohler A."/>
            <person name="Sanchez-Garcia M."/>
            <person name="Morin E."/>
            <person name="Andreopoulos B."/>
            <person name="Barry K.W."/>
            <person name="Bonito G."/>
            <person name="Buee M."/>
            <person name="Carver A."/>
            <person name="Chen C."/>
            <person name="Cichocki N."/>
            <person name="Clum A."/>
            <person name="Culley D."/>
            <person name="Crous P.W."/>
            <person name="Fauchery L."/>
            <person name="Girlanda M."/>
            <person name="Hayes R.D."/>
            <person name="Keri Z."/>
            <person name="LaButti K."/>
            <person name="Lipzen A."/>
            <person name="Lombard V."/>
            <person name="Magnuson J."/>
            <person name="Maillard F."/>
            <person name="Murat C."/>
            <person name="Nolan M."/>
            <person name="Ohm R.A."/>
            <person name="Pangilinan J."/>
            <person name="Pereira M.F."/>
            <person name="Perotto S."/>
            <person name="Peter M."/>
            <person name="Pfister S."/>
            <person name="Riley R."/>
            <person name="Sitrit Y."/>
            <person name="Stielow J.B."/>
            <person name="Szollosi G."/>
            <person name="Zifcakova L."/>
            <person name="Stursova M."/>
            <person name="Spatafora J.W."/>
            <person name="Tedersoo L."/>
            <person name="Vaario L.M."/>
            <person name="Yamada A."/>
            <person name="Yan M."/>
            <person name="Wang P."/>
            <person name="Xu J."/>
            <person name="Bruns T."/>
            <person name="Baldrian P."/>
            <person name="Vilgalys R."/>
            <person name="Dunand C."/>
            <person name="Henrissat B."/>
            <person name="Grigoriev I.V."/>
            <person name="Hibbett D."/>
            <person name="Nagy L.G."/>
            <person name="Martin F.M."/>
        </authorList>
    </citation>
    <scope>NUCLEOTIDE SEQUENCE</scope>
    <source>
        <strain evidence="13">Prilba</strain>
    </source>
</reference>
<dbReference type="Gene3D" id="3.30.160.60">
    <property type="entry name" value="Classic Zinc Finger"/>
    <property type="match status" value="6"/>
</dbReference>
<dbReference type="Proteomes" id="UP000759537">
    <property type="component" value="Unassembled WGS sequence"/>
</dbReference>
<gene>
    <name evidence="13" type="ORF">DFH94DRAFT_769252</name>
    <name evidence="12" type="ORF">DFH94DRAFT_788061</name>
</gene>
<evidence type="ECO:0000256" key="7">
    <source>
        <dbReference type="ARBA" id="ARBA00023163"/>
    </source>
</evidence>
<dbReference type="Pfam" id="PF12874">
    <property type="entry name" value="zf-met"/>
    <property type="match status" value="1"/>
</dbReference>
<accession>A0A9P5JZQ2</accession>
<keyword evidence="6" id="KW-0805">Transcription regulation</keyword>
<dbReference type="SMART" id="SM00355">
    <property type="entry name" value="ZnF_C2H2"/>
    <property type="match status" value="10"/>
</dbReference>